<keyword evidence="1" id="KW-0732">Signal</keyword>
<feature type="signal peptide" evidence="1">
    <location>
        <begin position="1"/>
        <end position="23"/>
    </location>
</feature>
<organism evidence="2 3">
    <name type="scientific">Lujinxingia sediminis</name>
    <dbReference type="NCBI Taxonomy" id="2480984"/>
    <lineage>
        <taxon>Bacteria</taxon>
        <taxon>Deltaproteobacteria</taxon>
        <taxon>Bradymonadales</taxon>
        <taxon>Lujinxingiaceae</taxon>
        <taxon>Lujinxingia</taxon>
    </lineage>
</organism>
<dbReference type="RefSeq" id="WP_127780300.1">
    <property type="nucleotide sequence ID" value="NZ_SADD01000005.1"/>
</dbReference>
<evidence type="ECO:0000256" key="1">
    <source>
        <dbReference type="SAM" id="SignalP"/>
    </source>
</evidence>
<evidence type="ECO:0000313" key="3">
    <source>
        <dbReference type="Proteomes" id="UP000282926"/>
    </source>
</evidence>
<accession>A0ABY0CSL6</accession>
<feature type="chain" id="PRO_5047113958" evidence="1">
    <location>
        <begin position="24"/>
        <end position="317"/>
    </location>
</feature>
<dbReference type="Proteomes" id="UP000282926">
    <property type="component" value="Unassembled WGS sequence"/>
</dbReference>
<sequence>MPRWTRPLSATLALCLWSTGALAQQSEPLERVKPGELQSFEDVRIERISPHELSEIVPGLGRSTIATAEGADLPRPLNRQELERLRGIASTRTSLIMALVMPPRPYRQVPMVYIGHAVWVEPAPNQPPVLLSTADWIADARQLFLIDEATAAAMRQHGIPLASQPSPGAHRPSGSGIEDLLKNDADVLIELRAARKEPNLNLAHLVFTSDAATSTHRPSQGWPLHDSSRPAPSMIFAYSPERPDRIEPVQIHDLRSLEEAFQFYLPTTSTAILGAPIFSNTDHLVALNALRHPERSAVGLAVPPGALQHFIESLSER</sequence>
<proteinExistence type="predicted"/>
<protein>
    <submittedName>
        <fullName evidence="2">Uncharacterized protein</fullName>
    </submittedName>
</protein>
<evidence type="ECO:0000313" key="2">
    <source>
        <dbReference type="EMBL" id="RVU44089.1"/>
    </source>
</evidence>
<gene>
    <name evidence="2" type="ORF">EA187_11090</name>
</gene>
<comment type="caution">
    <text evidence="2">The sequence shown here is derived from an EMBL/GenBank/DDBJ whole genome shotgun (WGS) entry which is preliminary data.</text>
</comment>
<reference evidence="2 3" key="1">
    <citation type="submission" date="2019-01" db="EMBL/GenBank/DDBJ databases">
        <title>Lujinxingia litoralis gen. nov., sp. nov. and Lujinxingia sediminis gen. nov., sp. nov., new members in the order Bradymonadales, isolated from coastal sediment.</title>
        <authorList>
            <person name="Li C.-M."/>
        </authorList>
    </citation>
    <scope>NUCLEOTIDE SEQUENCE [LARGE SCALE GENOMIC DNA]</scope>
    <source>
        <strain evidence="2 3">SEH01</strain>
    </source>
</reference>
<keyword evidence="3" id="KW-1185">Reference proteome</keyword>
<dbReference type="EMBL" id="SADD01000005">
    <property type="protein sequence ID" value="RVU44089.1"/>
    <property type="molecule type" value="Genomic_DNA"/>
</dbReference>
<name>A0ABY0CSL6_9DELT</name>